<evidence type="ECO:0000313" key="1">
    <source>
        <dbReference type="EMBL" id="WYV99798.1"/>
    </source>
</evidence>
<organism evidence="1 2">
    <name type="scientific">Pseudomonas phage vB_PpuM-Roomu-2</name>
    <dbReference type="NCBI Taxonomy" id="3132621"/>
    <lineage>
        <taxon>Viruses</taxon>
        <taxon>Duplodnaviria</taxon>
        <taxon>Heunggongvirae</taxon>
        <taxon>Uroviricota</taxon>
        <taxon>Caudoviricetes</taxon>
        <taxon>Vandenendeviridae</taxon>
        <taxon>Gorskivirinae</taxon>
        <taxon>Tartuvirus</taxon>
        <taxon>Tartuvirus roomu2</taxon>
    </lineage>
</organism>
<reference evidence="1 2" key="1">
    <citation type="submission" date="2024-03" db="EMBL/GenBank/DDBJ databases">
        <title>Isolation and characterization of a phage collection against Pseudomonas putida.</title>
        <authorList>
            <person name="Brauer A."/>
            <person name="Rosendahl S."/>
            <person name="Kangsep A."/>
            <person name="Rikberg R."/>
            <person name="Lewanczyk A.C."/>
            <person name="Horak R."/>
            <person name="Tamman H."/>
        </authorList>
    </citation>
    <scope>NUCLEOTIDE SEQUENCE [LARGE SCALE GENOMIC DNA]</scope>
</reference>
<protein>
    <submittedName>
        <fullName evidence="1">Uncharacterized protein</fullName>
    </submittedName>
</protein>
<accession>A0AAX4N059</accession>
<dbReference type="EMBL" id="PP496417">
    <property type="protein sequence ID" value="WYV99798.1"/>
    <property type="molecule type" value="Genomic_DNA"/>
</dbReference>
<dbReference type="Proteomes" id="UP001449595">
    <property type="component" value="Segment"/>
</dbReference>
<gene>
    <name evidence="1" type="ORF">Roomu2_00118</name>
</gene>
<evidence type="ECO:0000313" key="2">
    <source>
        <dbReference type="Proteomes" id="UP001449595"/>
    </source>
</evidence>
<sequence length="47" mass="5149">MYTRYGLSLFHVEHSYECAPTILSVCIIVKGLDGPCVLALSLHGDLI</sequence>
<proteinExistence type="predicted"/>
<name>A0AAX4N059_9CAUD</name>
<keyword evidence="2" id="KW-1185">Reference proteome</keyword>